<dbReference type="PANTHER" id="PTHR43108:SF8">
    <property type="entry name" value="SD21168P"/>
    <property type="match status" value="1"/>
</dbReference>
<dbReference type="EMBL" id="LCWF01000058">
    <property type="protein sequence ID" value="KKY24554.1"/>
    <property type="molecule type" value="Genomic_DNA"/>
</dbReference>
<evidence type="ECO:0000259" key="7">
    <source>
        <dbReference type="Pfam" id="PF00884"/>
    </source>
</evidence>
<gene>
    <name evidence="8" type="ORF">UCRPC4_g02373</name>
</gene>
<feature type="modified residue" description="3-oxoalanine (Cys)" evidence="5">
    <location>
        <position position="91"/>
    </location>
</feature>
<dbReference type="SUPFAM" id="SSF53649">
    <property type="entry name" value="Alkaline phosphatase-like"/>
    <property type="match status" value="1"/>
</dbReference>
<dbReference type="Pfam" id="PF00884">
    <property type="entry name" value="Sulfatase"/>
    <property type="match status" value="1"/>
</dbReference>
<sequence>MVGVPNMSLTCVFALAILFLNAAKALDQVPLGGQIPLDGQLDIAKKPNVVFILTDDQDLHMDSLSYMPFLQKHLLEQGTFYQRHFCTIALCCPSRVSLLTGKAAHNTNVTDVNPPYGGYPKFISQGLNDAWLPVWLQEAGYNTYYTGKLFNSHNLDNYHSPYPRGFNGSDFLLDPHTYQYLNATFQRNRDPPVSYEGDYSTDVLASKAFGFLDDAVAAHAPFFLGIAPPSGVSWVSTLPQHNQTNIDSNDHFYRNRLRALQAVDELVDELVARLGSYGILDNTYIIYSADNGYHIGQHRLQPGKECGFEEDINVPLIIRGPGVPKGEVTDVVTSHTDLAPTFMNIVGGKLRDDFDGASIPITASTIKEAELRRHENVNIEYWGFALFEGEFDHTFYWNNTYKGLRLIGKGYNLYYSVWCSGEHELYDLNSDPYQLHNLYPLSHSQTSLTFTNPDTTLPVSVPLSVLIPRLDSLVLVVKTCKSHACTHPWEVLHPKGDVKDLYDALNPKFDDFYTLEQERVQFSKCEKGYILESEGPSDVKAFGESGGKEEGWEIWKYMS</sequence>
<comment type="caution">
    <text evidence="8">The sequence shown here is derived from an EMBL/GenBank/DDBJ whole genome shotgun (WGS) entry which is preliminary data.</text>
</comment>
<evidence type="ECO:0000256" key="3">
    <source>
        <dbReference type="ARBA" id="ARBA00022801"/>
    </source>
</evidence>
<dbReference type="InterPro" id="IPR000917">
    <property type="entry name" value="Sulfatase_N"/>
</dbReference>
<evidence type="ECO:0000256" key="5">
    <source>
        <dbReference type="PIRSR" id="PIRSR000972-50"/>
    </source>
</evidence>
<evidence type="ECO:0000313" key="9">
    <source>
        <dbReference type="Proteomes" id="UP000053317"/>
    </source>
</evidence>
<protein>
    <recommendedName>
        <fullName evidence="7">Sulfatase N-terminal domain-containing protein</fullName>
    </recommendedName>
</protein>
<feature type="domain" description="Sulfatase N-terminal" evidence="7">
    <location>
        <begin position="47"/>
        <end position="347"/>
    </location>
</feature>
<keyword evidence="9" id="KW-1185">Reference proteome</keyword>
<dbReference type="GO" id="GO:0005539">
    <property type="term" value="F:glycosaminoglycan binding"/>
    <property type="evidence" value="ECO:0007669"/>
    <property type="project" value="TreeGrafter"/>
</dbReference>
<dbReference type="AlphaFoldDB" id="A0A0G2EQK3"/>
<dbReference type="PROSITE" id="PS00523">
    <property type="entry name" value="SULFATASE_1"/>
    <property type="match status" value="1"/>
</dbReference>
<dbReference type="GO" id="GO:0004065">
    <property type="term" value="F:arylsulfatase activity"/>
    <property type="evidence" value="ECO:0007669"/>
    <property type="project" value="InterPro"/>
</dbReference>
<feature type="signal peptide" evidence="6">
    <location>
        <begin position="1"/>
        <end position="25"/>
    </location>
</feature>
<comment type="similarity">
    <text evidence="1">Belongs to the sulfatase family.</text>
</comment>
<organism evidence="8 9">
    <name type="scientific">Phaeomoniella chlamydospora</name>
    <name type="common">Phaeoacremonium chlamydosporum</name>
    <dbReference type="NCBI Taxonomy" id="158046"/>
    <lineage>
        <taxon>Eukaryota</taxon>
        <taxon>Fungi</taxon>
        <taxon>Dikarya</taxon>
        <taxon>Ascomycota</taxon>
        <taxon>Pezizomycotina</taxon>
        <taxon>Eurotiomycetes</taxon>
        <taxon>Chaetothyriomycetidae</taxon>
        <taxon>Phaeomoniellales</taxon>
        <taxon>Phaeomoniellaceae</taxon>
        <taxon>Phaeomoniella</taxon>
    </lineage>
</organism>
<evidence type="ECO:0000256" key="1">
    <source>
        <dbReference type="ARBA" id="ARBA00008779"/>
    </source>
</evidence>
<dbReference type="OrthoDB" id="96314at2759"/>
<keyword evidence="2 6" id="KW-0732">Signal</keyword>
<dbReference type="CDD" id="cd16147">
    <property type="entry name" value="G6S"/>
    <property type="match status" value="1"/>
</dbReference>
<dbReference type="GO" id="GO:0018958">
    <property type="term" value="P:phenol-containing compound metabolic process"/>
    <property type="evidence" value="ECO:0007669"/>
    <property type="project" value="InterPro"/>
</dbReference>
<dbReference type="Proteomes" id="UP000053317">
    <property type="component" value="Unassembled WGS sequence"/>
</dbReference>
<evidence type="ECO:0000256" key="4">
    <source>
        <dbReference type="ARBA" id="ARBA00023180"/>
    </source>
</evidence>
<dbReference type="PANTHER" id="PTHR43108">
    <property type="entry name" value="N-ACETYLGLUCOSAMINE-6-SULFATASE FAMILY MEMBER"/>
    <property type="match status" value="1"/>
</dbReference>
<dbReference type="InterPro" id="IPR024607">
    <property type="entry name" value="Sulfatase_CS"/>
</dbReference>
<dbReference type="GO" id="GO:0008449">
    <property type="term" value="F:N-acetylglucosamine-6-sulfatase activity"/>
    <property type="evidence" value="ECO:0007669"/>
    <property type="project" value="TreeGrafter"/>
</dbReference>
<evidence type="ECO:0000313" key="8">
    <source>
        <dbReference type="EMBL" id="KKY24554.1"/>
    </source>
</evidence>
<evidence type="ECO:0000256" key="2">
    <source>
        <dbReference type="ARBA" id="ARBA00022729"/>
    </source>
</evidence>
<reference evidence="8 9" key="2">
    <citation type="submission" date="2015-05" db="EMBL/GenBank/DDBJ databases">
        <authorList>
            <person name="Morales-Cruz A."/>
            <person name="Amrine K.C."/>
            <person name="Cantu D."/>
        </authorList>
    </citation>
    <scope>NUCLEOTIDE SEQUENCE [LARGE SCALE GENOMIC DNA]</scope>
    <source>
        <strain evidence="8">UCRPC4</strain>
    </source>
</reference>
<keyword evidence="4" id="KW-0325">Glycoprotein</keyword>
<evidence type="ECO:0000256" key="6">
    <source>
        <dbReference type="SAM" id="SignalP"/>
    </source>
</evidence>
<accession>A0A0G2EQK3</accession>
<dbReference type="InterPro" id="IPR017850">
    <property type="entry name" value="Alkaline_phosphatase_core_sf"/>
</dbReference>
<dbReference type="PIRSF" id="PIRSF000972">
    <property type="entry name" value="Arylsulf_plant"/>
    <property type="match status" value="1"/>
</dbReference>
<name>A0A0G2EQK3_PHACM</name>
<reference evidence="8 9" key="1">
    <citation type="submission" date="2015-05" db="EMBL/GenBank/DDBJ databases">
        <title>Distinctive expansion of gene families associated with plant cell wall degradation and secondary metabolism in the genomes of grapevine trunk pathogens.</title>
        <authorList>
            <person name="Lawrence D.P."/>
            <person name="Travadon R."/>
            <person name="Rolshausen P.E."/>
            <person name="Baumgartner K."/>
        </authorList>
    </citation>
    <scope>NUCLEOTIDE SEQUENCE [LARGE SCALE GENOMIC DNA]</scope>
    <source>
        <strain evidence="8">UCRPC4</strain>
    </source>
</reference>
<feature type="chain" id="PRO_5002543838" description="Sulfatase N-terminal domain-containing protein" evidence="6">
    <location>
        <begin position="26"/>
        <end position="559"/>
    </location>
</feature>
<dbReference type="InterPro" id="IPR012083">
    <property type="entry name" value="Arylsulfatase"/>
</dbReference>
<comment type="PTM">
    <text evidence="5">The conversion to 3-oxoalanine (also known as C-formylglycine, FGly), of a serine or cysteine residue in prokaryotes and of a cysteine residue in eukaryotes, is critical for catalytic activity.</text>
</comment>
<dbReference type="Gene3D" id="3.40.720.10">
    <property type="entry name" value="Alkaline Phosphatase, subunit A"/>
    <property type="match status" value="2"/>
</dbReference>
<keyword evidence="3" id="KW-0378">Hydrolase</keyword>
<proteinExistence type="inferred from homology"/>